<evidence type="ECO:0000313" key="3">
    <source>
        <dbReference type="Proteomes" id="UP000630936"/>
    </source>
</evidence>
<name>A0A918UN48_9ACTN</name>
<proteinExistence type="predicted"/>
<reference evidence="2" key="1">
    <citation type="journal article" date="2014" name="Int. J. Syst. Evol. Microbiol.">
        <title>Complete genome sequence of Corynebacterium casei LMG S-19264T (=DSM 44701T), isolated from a smear-ripened cheese.</title>
        <authorList>
            <consortium name="US DOE Joint Genome Institute (JGI-PGF)"/>
            <person name="Walter F."/>
            <person name="Albersmeier A."/>
            <person name="Kalinowski J."/>
            <person name="Ruckert C."/>
        </authorList>
    </citation>
    <scope>NUCLEOTIDE SEQUENCE</scope>
    <source>
        <strain evidence="2">JCM 4988</strain>
    </source>
</reference>
<keyword evidence="3" id="KW-1185">Reference proteome</keyword>
<dbReference type="AlphaFoldDB" id="A0A918UN48"/>
<gene>
    <name evidence="2" type="ORF">GCM10010387_16160</name>
</gene>
<dbReference type="Proteomes" id="UP000630936">
    <property type="component" value="Unassembled WGS sequence"/>
</dbReference>
<dbReference type="EMBL" id="BMWG01000003">
    <property type="protein sequence ID" value="GGZ23716.1"/>
    <property type="molecule type" value="Genomic_DNA"/>
</dbReference>
<reference evidence="2" key="2">
    <citation type="submission" date="2020-09" db="EMBL/GenBank/DDBJ databases">
        <authorList>
            <person name="Sun Q."/>
            <person name="Ohkuma M."/>
        </authorList>
    </citation>
    <scope>NUCLEOTIDE SEQUENCE</scope>
    <source>
        <strain evidence="2">JCM 4988</strain>
    </source>
</reference>
<evidence type="ECO:0000313" key="2">
    <source>
        <dbReference type="EMBL" id="GGZ23716.1"/>
    </source>
</evidence>
<feature type="compositionally biased region" description="Basic and acidic residues" evidence="1">
    <location>
        <begin position="8"/>
        <end position="18"/>
    </location>
</feature>
<accession>A0A918UN48</accession>
<feature type="region of interest" description="Disordered" evidence="1">
    <location>
        <begin position="1"/>
        <end position="46"/>
    </location>
</feature>
<sequence>MTALGPRPDGRPDIRTESGTDPDAAPDTAQPSGCNPAPTSPDTVRTCLDTDAADIPDGVRIEYRARVPRHLAGAAFAEALNLIAREKGAHQPDKD</sequence>
<comment type="caution">
    <text evidence="2">The sequence shown here is derived from an EMBL/GenBank/DDBJ whole genome shotgun (WGS) entry which is preliminary data.</text>
</comment>
<evidence type="ECO:0000256" key="1">
    <source>
        <dbReference type="SAM" id="MobiDB-lite"/>
    </source>
</evidence>
<protein>
    <submittedName>
        <fullName evidence="2">Uncharacterized protein</fullName>
    </submittedName>
</protein>
<organism evidence="2 3">
    <name type="scientific">Streptomyces inusitatus</name>
    <dbReference type="NCBI Taxonomy" id="68221"/>
    <lineage>
        <taxon>Bacteria</taxon>
        <taxon>Bacillati</taxon>
        <taxon>Actinomycetota</taxon>
        <taxon>Actinomycetes</taxon>
        <taxon>Kitasatosporales</taxon>
        <taxon>Streptomycetaceae</taxon>
        <taxon>Streptomyces</taxon>
    </lineage>
</organism>